<dbReference type="SUPFAM" id="SSF52540">
    <property type="entry name" value="P-loop containing nucleoside triphosphate hydrolases"/>
    <property type="match status" value="1"/>
</dbReference>
<gene>
    <name evidence="10" type="ORF">BON30_41195</name>
</gene>
<accession>A0A1L9AYB5</accession>
<dbReference type="UniPathway" id="UPA00148">
    <property type="reaction ID" value="UER00233"/>
</dbReference>
<evidence type="ECO:0000256" key="8">
    <source>
        <dbReference type="ARBA" id="ARBA00048555"/>
    </source>
</evidence>
<dbReference type="Proteomes" id="UP000182229">
    <property type="component" value="Unassembled WGS sequence"/>
</dbReference>
<dbReference type="GO" id="GO:0008817">
    <property type="term" value="F:corrinoid adenosyltransferase activity"/>
    <property type="evidence" value="ECO:0007669"/>
    <property type="project" value="UniProtKB-EC"/>
</dbReference>
<dbReference type="PIRSF" id="PIRSF015617">
    <property type="entry name" value="Adensltrnsf_CobA"/>
    <property type="match status" value="1"/>
</dbReference>
<protein>
    <recommendedName>
        <fullName evidence="3">corrinoid adenosyltransferase</fullName>
        <ecNumber evidence="3">2.5.1.17</ecNumber>
    </recommendedName>
    <alternativeName>
        <fullName evidence="5">Cob(II)alamin adenosyltransferase</fullName>
    </alternativeName>
    <alternativeName>
        <fullName evidence="7">Cob(II)yrinic acid a,c-diamide adenosyltransferase</fullName>
    </alternativeName>
    <alternativeName>
        <fullName evidence="6">Cobinamide/cobalamin adenosyltransferase</fullName>
    </alternativeName>
</protein>
<evidence type="ECO:0000256" key="5">
    <source>
        <dbReference type="ARBA" id="ARBA00031529"/>
    </source>
</evidence>
<dbReference type="PANTHER" id="PTHR46638">
    <property type="entry name" value="CORRINOID ADENOSYLTRANSFERASE"/>
    <property type="match status" value="1"/>
</dbReference>
<dbReference type="OrthoDB" id="9810309at2"/>
<evidence type="ECO:0000256" key="7">
    <source>
        <dbReference type="ARBA" id="ARBA00033354"/>
    </source>
</evidence>
<dbReference type="InterPro" id="IPR027417">
    <property type="entry name" value="P-loop_NTPase"/>
</dbReference>
<evidence type="ECO:0000256" key="9">
    <source>
        <dbReference type="ARBA" id="ARBA00048692"/>
    </source>
</evidence>
<reference evidence="11" key="1">
    <citation type="submission" date="2016-11" db="EMBL/GenBank/DDBJ databases">
        <authorList>
            <person name="Shukria A."/>
            <person name="Stevens D.C."/>
        </authorList>
    </citation>
    <scope>NUCLEOTIDE SEQUENCE [LARGE SCALE GENOMIC DNA]</scope>
    <source>
        <strain evidence="11">Cbfe23</strain>
    </source>
</reference>
<dbReference type="RefSeq" id="WP_071904051.1">
    <property type="nucleotide sequence ID" value="NZ_MPIN01000016.1"/>
</dbReference>
<dbReference type="PANTHER" id="PTHR46638:SF1">
    <property type="entry name" value="CORRINOID ADENOSYLTRANSFERASE"/>
    <property type="match status" value="1"/>
</dbReference>
<sequence length="176" mass="19393">MNARPTKGLLVIYTGDGKGKTTAALGVVFRALGRGMKPAVVQFIKGKWKTGERTYAETIPGLVFLTMGRGFTWESEDISRDKRAAQEAWAESRRLMTSGEHEVVVLDELTYVLNYGFVPVDEVLEALAARPSHVHVIITGRSAPEPLLAVAELVTEMRNVRHPYEKGIPAQVGLDF</sequence>
<evidence type="ECO:0000256" key="1">
    <source>
        <dbReference type="ARBA" id="ARBA00005121"/>
    </source>
</evidence>
<name>A0A1L9AYB5_9BACT</name>
<comment type="catalytic activity">
    <reaction evidence="9">
        <text>2 cob(II)alamin + reduced [electron-transfer flavoprotein] + 2 ATP = 2 adenosylcob(III)alamin + 2 triphosphate + oxidized [electron-transfer flavoprotein] + 3 H(+)</text>
        <dbReference type="Rhea" id="RHEA:28671"/>
        <dbReference type="Rhea" id="RHEA-COMP:10685"/>
        <dbReference type="Rhea" id="RHEA-COMP:10686"/>
        <dbReference type="ChEBI" id="CHEBI:15378"/>
        <dbReference type="ChEBI" id="CHEBI:16304"/>
        <dbReference type="ChEBI" id="CHEBI:18036"/>
        <dbReference type="ChEBI" id="CHEBI:18408"/>
        <dbReference type="ChEBI" id="CHEBI:30616"/>
        <dbReference type="ChEBI" id="CHEBI:57692"/>
        <dbReference type="ChEBI" id="CHEBI:58307"/>
        <dbReference type="EC" id="2.5.1.17"/>
    </reaction>
</comment>
<dbReference type="GO" id="GO:0009236">
    <property type="term" value="P:cobalamin biosynthetic process"/>
    <property type="evidence" value="ECO:0007669"/>
    <property type="project" value="UniProtKB-UniPathway"/>
</dbReference>
<comment type="caution">
    <text evidence="10">The sequence shown here is derived from an EMBL/GenBank/DDBJ whole genome shotgun (WGS) entry which is preliminary data.</text>
</comment>
<dbReference type="GO" id="GO:0005524">
    <property type="term" value="F:ATP binding"/>
    <property type="evidence" value="ECO:0007669"/>
    <property type="project" value="InterPro"/>
</dbReference>
<dbReference type="InterPro" id="IPR003724">
    <property type="entry name" value="CblAdoTrfase_CobA"/>
</dbReference>
<keyword evidence="11" id="KW-1185">Reference proteome</keyword>
<reference evidence="10 11" key="2">
    <citation type="submission" date="2016-12" db="EMBL/GenBank/DDBJ databases">
        <title>Draft Genome Sequence of Cystobacter ferrugineus Strain Cbfe23.</title>
        <authorList>
            <person name="Akbar S."/>
            <person name="Dowd S.E."/>
            <person name="Stevens D.C."/>
        </authorList>
    </citation>
    <scope>NUCLEOTIDE SEQUENCE [LARGE SCALE GENOMIC DNA]</scope>
    <source>
        <strain evidence="10 11">Cbfe23</strain>
    </source>
</reference>
<evidence type="ECO:0000256" key="2">
    <source>
        <dbReference type="ARBA" id="ARBA00007487"/>
    </source>
</evidence>
<evidence type="ECO:0000256" key="6">
    <source>
        <dbReference type="ARBA" id="ARBA00033334"/>
    </source>
</evidence>
<evidence type="ECO:0000313" key="10">
    <source>
        <dbReference type="EMBL" id="OJH34998.1"/>
    </source>
</evidence>
<dbReference type="AlphaFoldDB" id="A0A1L9AYB5"/>
<dbReference type="EC" id="2.5.1.17" evidence="3"/>
<evidence type="ECO:0000256" key="3">
    <source>
        <dbReference type="ARBA" id="ARBA00012454"/>
    </source>
</evidence>
<dbReference type="NCBIfam" id="NF004637">
    <property type="entry name" value="PRK05986.1"/>
    <property type="match status" value="1"/>
</dbReference>
<proteinExistence type="inferred from homology"/>
<dbReference type="Gene3D" id="3.40.50.300">
    <property type="entry name" value="P-loop containing nucleotide triphosphate hydrolases"/>
    <property type="match status" value="1"/>
</dbReference>
<dbReference type="Pfam" id="PF02572">
    <property type="entry name" value="CobA_CobO_BtuR"/>
    <property type="match status" value="1"/>
</dbReference>
<dbReference type="EMBL" id="MPIN01000016">
    <property type="protein sequence ID" value="OJH34998.1"/>
    <property type="molecule type" value="Genomic_DNA"/>
</dbReference>
<evidence type="ECO:0000313" key="11">
    <source>
        <dbReference type="Proteomes" id="UP000182229"/>
    </source>
</evidence>
<keyword evidence="10" id="KW-0808">Transferase</keyword>
<dbReference type="CDD" id="cd00561">
    <property type="entry name" value="CobA_ACA"/>
    <property type="match status" value="1"/>
</dbReference>
<dbReference type="NCBIfam" id="TIGR00708">
    <property type="entry name" value="cobA"/>
    <property type="match status" value="1"/>
</dbReference>
<comment type="pathway">
    <text evidence="1">Cofactor biosynthesis; adenosylcobalamin biosynthesis; adenosylcobalamin from cob(II)yrinate a,c-diamide: step 2/7.</text>
</comment>
<evidence type="ECO:0000256" key="4">
    <source>
        <dbReference type="ARBA" id="ARBA00024929"/>
    </source>
</evidence>
<organism evidence="10 11">
    <name type="scientific">Cystobacter ferrugineus</name>
    <dbReference type="NCBI Taxonomy" id="83449"/>
    <lineage>
        <taxon>Bacteria</taxon>
        <taxon>Pseudomonadati</taxon>
        <taxon>Myxococcota</taxon>
        <taxon>Myxococcia</taxon>
        <taxon>Myxococcales</taxon>
        <taxon>Cystobacterineae</taxon>
        <taxon>Archangiaceae</taxon>
        <taxon>Cystobacter</taxon>
    </lineage>
</organism>
<comment type="similarity">
    <text evidence="2">Belongs to the Cob(I)alamin adenosyltransferase family.</text>
</comment>
<comment type="catalytic activity">
    <reaction evidence="8">
        <text>2 cob(II)yrinate a,c diamide + reduced [electron-transfer flavoprotein] + 2 ATP = 2 adenosylcob(III)yrinate a,c-diamide + 2 triphosphate + oxidized [electron-transfer flavoprotein] + 3 H(+)</text>
        <dbReference type="Rhea" id="RHEA:11528"/>
        <dbReference type="Rhea" id="RHEA-COMP:10685"/>
        <dbReference type="Rhea" id="RHEA-COMP:10686"/>
        <dbReference type="ChEBI" id="CHEBI:15378"/>
        <dbReference type="ChEBI" id="CHEBI:18036"/>
        <dbReference type="ChEBI" id="CHEBI:30616"/>
        <dbReference type="ChEBI" id="CHEBI:57692"/>
        <dbReference type="ChEBI" id="CHEBI:58307"/>
        <dbReference type="ChEBI" id="CHEBI:58503"/>
        <dbReference type="ChEBI" id="CHEBI:58537"/>
        <dbReference type="EC" id="2.5.1.17"/>
    </reaction>
</comment>
<comment type="function">
    <text evidence="4">Required for both de novo synthesis of the corrin ring for the assimilation of exogenous corrinoids. Participates in the adenosylation of a variety of incomplete and complete corrinoids.</text>
</comment>
<dbReference type="STRING" id="83449.BON30_41195"/>